<evidence type="ECO:0000313" key="2">
    <source>
        <dbReference type="EMBL" id="BCB25898.1"/>
    </source>
</evidence>
<evidence type="ECO:0008006" key="4">
    <source>
        <dbReference type="Google" id="ProtNLM"/>
    </source>
</evidence>
<protein>
    <recommendedName>
        <fullName evidence="4">Host attachment protein</fullName>
    </recommendedName>
</protein>
<feature type="region of interest" description="Disordered" evidence="1">
    <location>
        <begin position="47"/>
        <end position="68"/>
    </location>
</feature>
<dbReference type="RefSeq" id="WP_173060696.1">
    <property type="nucleotide sequence ID" value="NZ_AP022853.1"/>
</dbReference>
<dbReference type="KEGG" id="slac:SKTS_07840"/>
<reference evidence="3" key="1">
    <citation type="submission" date="2020-03" db="EMBL/GenBank/DDBJ databases">
        <title>Complete genome sequence of sulfur-oxidizing bacterium skT11.</title>
        <authorList>
            <person name="Kanda M."/>
            <person name="Kojima H."/>
            <person name="Fukui M."/>
        </authorList>
    </citation>
    <scope>NUCLEOTIDE SEQUENCE [LARGE SCALE GENOMIC DNA]</scope>
    <source>
        <strain evidence="3">skT11</strain>
    </source>
</reference>
<dbReference type="Pfam" id="PF10116">
    <property type="entry name" value="Host_attach"/>
    <property type="match status" value="1"/>
</dbReference>
<dbReference type="EMBL" id="AP022853">
    <property type="protein sequence ID" value="BCB25898.1"/>
    <property type="molecule type" value="Genomic_DNA"/>
</dbReference>
<dbReference type="Proteomes" id="UP000502260">
    <property type="component" value="Chromosome"/>
</dbReference>
<proteinExistence type="predicted"/>
<gene>
    <name evidence="2" type="ORF">SKTS_07840</name>
</gene>
<evidence type="ECO:0000256" key="1">
    <source>
        <dbReference type="SAM" id="MobiDB-lite"/>
    </source>
</evidence>
<dbReference type="AlphaFoldDB" id="A0A6F8V885"/>
<organism evidence="2 3">
    <name type="scientific">Sulfurimicrobium lacus</name>
    <dbReference type="NCBI Taxonomy" id="2715678"/>
    <lineage>
        <taxon>Bacteria</taxon>
        <taxon>Pseudomonadati</taxon>
        <taxon>Pseudomonadota</taxon>
        <taxon>Betaproteobacteria</taxon>
        <taxon>Nitrosomonadales</taxon>
        <taxon>Sulfuricellaceae</taxon>
        <taxon>Sulfurimicrobium</taxon>
    </lineage>
</organism>
<evidence type="ECO:0000313" key="3">
    <source>
        <dbReference type="Proteomes" id="UP000502260"/>
    </source>
</evidence>
<accession>A0A6F8V885</accession>
<keyword evidence="3" id="KW-1185">Reference proteome</keyword>
<name>A0A6F8V885_9PROT</name>
<dbReference type="InterPro" id="IPR019291">
    <property type="entry name" value="Host_attachment_protein"/>
</dbReference>
<sequence>MITTWILVANASTARLYANHGAKKGMQLVKELFHPESREKASNLVADRPGHNPGAGNGHGSFVPSCDPKHNEAERFAQELARELDQGRTANIYQRAILVAAPAFMGLLKGNLCGQVSKLVSESVEKDYTKATEKELCGHLENVIFL</sequence>